<organism evidence="1 2">
    <name type="scientific">Dorcoceras hygrometricum</name>
    <dbReference type="NCBI Taxonomy" id="472368"/>
    <lineage>
        <taxon>Eukaryota</taxon>
        <taxon>Viridiplantae</taxon>
        <taxon>Streptophyta</taxon>
        <taxon>Embryophyta</taxon>
        <taxon>Tracheophyta</taxon>
        <taxon>Spermatophyta</taxon>
        <taxon>Magnoliopsida</taxon>
        <taxon>eudicotyledons</taxon>
        <taxon>Gunneridae</taxon>
        <taxon>Pentapetalae</taxon>
        <taxon>asterids</taxon>
        <taxon>lamiids</taxon>
        <taxon>Lamiales</taxon>
        <taxon>Gesneriaceae</taxon>
        <taxon>Didymocarpoideae</taxon>
        <taxon>Trichosporeae</taxon>
        <taxon>Loxocarpinae</taxon>
        <taxon>Dorcoceras</taxon>
    </lineage>
</organism>
<keyword evidence="2" id="KW-1185">Reference proteome</keyword>
<dbReference type="AlphaFoldDB" id="A0A2Z7DHD3"/>
<evidence type="ECO:0000313" key="2">
    <source>
        <dbReference type="Proteomes" id="UP000250235"/>
    </source>
</evidence>
<protein>
    <submittedName>
        <fullName evidence="1">Sugar transport protein 4-like</fullName>
    </submittedName>
</protein>
<keyword evidence="1" id="KW-0813">Transport</keyword>
<dbReference type="Proteomes" id="UP000250235">
    <property type="component" value="Unassembled WGS sequence"/>
</dbReference>
<dbReference type="EMBL" id="KQ987776">
    <property type="protein sequence ID" value="KZV56818.1"/>
    <property type="molecule type" value="Genomic_DNA"/>
</dbReference>
<gene>
    <name evidence="1" type="ORF">F511_17198</name>
</gene>
<accession>A0A2Z7DHD3</accession>
<reference evidence="1 2" key="1">
    <citation type="journal article" date="2015" name="Proc. Natl. Acad. Sci. U.S.A.">
        <title>The resurrection genome of Boea hygrometrica: A blueprint for survival of dehydration.</title>
        <authorList>
            <person name="Xiao L."/>
            <person name="Yang G."/>
            <person name="Zhang L."/>
            <person name="Yang X."/>
            <person name="Zhao S."/>
            <person name="Ji Z."/>
            <person name="Zhou Q."/>
            <person name="Hu M."/>
            <person name="Wang Y."/>
            <person name="Chen M."/>
            <person name="Xu Y."/>
            <person name="Jin H."/>
            <person name="Xiao X."/>
            <person name="Hu G."/>
            <person name="Bao F."/>
            <person name="Hu Y."/>
            <person name="Wan P."/>
            <person name="Li L."/>
            <person name="Deng X."/>
            <person name="Kuang T."/>
            <person name="Xiang C."/>
            <person name="Zhu J.K."/>
            <person name="Oliver M.J."/>
            <person name="He Y."/>
        </authorList>
    </citation>
    <scope>NUCLEOTIDE SEQUENCE [LARGE SCALE GENOMIC DNA]</scope>
    <source>
        <strain evidence="2">cv. XS01</strain>
    </source>
</reference>
<evidence type="ECO:0000313" key="1">
    <source>
        <dbReference type="EMBL" id="KZV56818.1"/>
    </source>
</evidence>
<proteinExistence type="predicted"/>
<name>A0A2Z7DHD3_9LAMI</name>
<sequence>MFSFPDFSIHGLNKTDFTVAFGNCSTDFGLACGSCFCRCAFKQISRVFVRIKVGFVLFSPDSILSEKYPIFVLCSSNPLSLFIVIFIRRFPSFSATIFHVRGSVGLLLETSSSHTHFEGCSWLERKLEAAVFSAVCWCFQVETRFHGPCVVVNYYSRCEGERQYRTLISLLGSLATRRRVVNYHSSWARQRQVELFDGSGIRVLYHGEWLIPHCEHTPWPLLLQILGAVLEFLSSLVGRAFCCYPVSHA</sequence>
<keyword evidence="1" id="KW-0762">Sugar transport</keyword>